<comment type="caution">
    <text evidence="2">The sequence shown here is derived from an EMBL/GenBank/DDBJ whole genome shotgun (WGS) entry which is preliminary data.</text>
</comment>
<evidence type="ECO:0000256" key="1">
    <source>
        <dbReference type="SAM" id="MobiDB-lite"/>
    </source>
</evidence>
<evidence type="ECO:0000313" key="2">
    <source>
        <dbReference type="EMBL" id="KAJ1612011.1"/>
    </source>
</evidence>
<name>A0A9D5DIB3_9CRYT</name>
<accession>A0A9D5DIB3</accession>
<feature type="compositionally biased region" description="Basic and acidic residues" evidence="1">
    <location>
        <begin position="274"/>
        <end position="302"/>
    </location>
</feature>
<feature type="region of interest" description="Disordered" evidence="1">
    <location>
        <begin position="255"/>
        <end position="332"/>
    </location>
</feature>
<dbReference type="AlphaFoldDB" id="A0A9D5DIB3"/>
<proteinExistence type="predicted"/>
<gene>
    <name evidence="2" type="ORF">OJ253_682</name>
</gene>
<feature type="compositionally biased region" description="Basic and acidic residues" evidence="1">
    <location>
        <begin position="310"/>
        <end position="320"/>
    </location>
</feature>
<organism evidence="2">
    <name type="scientific">Cryptosporidium canis</name>
    <dbReference type="NCBI Taxonomy" id="195482"/>
    <lineage>
        <taxon>Eukaryota</taxon>
        <taxon>Sar</taxon>
        <taxon>Alveolata</taxon>
        <taxon>Apicomplexa</taxon>
        <taxon>Conoidasida</taxon>
        <taxon>Coccidia</taxon>
        <taxon>Eucoccidiorida</taxon>
        <taxon>Eimeriorina</taxon>
        <taxon>Cryptosporidiidae</taxon>
        <taxon>Cryptosporidium</taxon>
    </lineage>
</organism>
<sequence length="451" mass="48321">MRSRARGREGRQGLEGFRMREFLARHEELADLSRDLSLLAPLAIYLLNRPSDARALDSLVDIDTQLDVLGDLDEILGLDQDQGLWPGILDKDLRSLYPLLEFQADEEVHSFVVQLGQFFGGDFGAGGGDQVRSGRASGSGDSLRGGPNPALPGLTGEEEHPAAAGRFDREPDSASRRAQLKAGDFPLRPLAGTPPPGGQTTRLSTWASTRFRSQSTPTQLGLSDLSLGDNSLRSLEAFALFFDWKYCIDLTGQRAGHLQHPGYPGDAQGPGQDQDTRRGTRGCRVPEREPGGAAERDADGHQAETSAAAEVHHGGQELQDRLQGGPGSAGGRRVTGFLGSVRTDSVRHCLDHNQSAEMSALEGVPHGAPKAANPADHCPEVEGEGDQTELQVVSEIHQQDSGGAIFVMDLDSNVEYTDSGVPASCLDLHGAFNSPRDLHLEERGPASHRTG</sequence>
<feature type="compositionally biased region" description="Basic and acidic residues" evidence="1">
    <location>
        <begin position="157"/>
        <end position="175"/>
    </location>
</feature>
<reference evidence="2" key="1">
    <citation type="submission" date="2022-10" db="EMBL/GenBank/DDBJ databases">
        <title>Adaptive evolution leads to modifications in subtelomeric GC content in a zoonotic Cryptosporidium species.</title>
        <authorList>
            <person name="Li J."/>
            <person name="Feng Y."/>
            <person name="Xiao L."/>
        </authorList>
    </citation>
    <scope>NUCLEOTIDE SEQUENCE</scope>
    <source>
        <strain evidence="2">33844</strain>
    </source>
</reference>
<dbReference type="Proteomes" id="UP001067231">
    <property type="component" value="Unassembled WGS sequence"/>
</dbReference>
<protein>
    <submittedName>
        <fullName evidence="2">Uncharacterized protein</fullName>
    </submittedName>
</protein>
<feature type="region of interest" description="Disordered" evidence="1">
    <location>
        <begin position="129"/>
        <end position="202"/>
    </location>
</feature>
<dbReference type="EMBL" id="JAPCXC010000009">
    <property type="protein sequence ID" value="KAJ1612011.1"/>
    <property type="molecule type" value="Genomic_DNA"/>
</dbReference>